<dbReference type="AlphaFoldDB" id="A0A438EIJ2"/>
<comment type="caution">
    <text evidence="2">The sequence shown here is derived from an EMBL/GenBank/DDBJ whole genome shotgun (WGS) entry which is preliminary data.</text>
</comment>
<protein>
    <submittedName>
        <fullName evidence="2">Uncharacterized protein</fullName>
    </submittedName>
</protein>
<dbReference type="Proteomes" id="UP000288805">
    <property type="component" value="Unassembled WGS sequence"/>
</dbReference>
<organism evidence="2 3">
    <name type="scientific">Vitis vinifera</name>
    <name type="common">Grape</name>
    <dbReference type="NCBI Taxonomy" id="29760"/>
    <lineage>
        <taxon>Eukaryota</taxon>
        <taxon>Viridiplantae</taxon>
        <taxon>Streptophyta</taxon>
        <taxon>Embryophyta</taxon>
        <taxon>Tracheophyta</taxon>
        <taxon>Spermatophyta</taxon>
        <taxon>Magnoliopsida</taxon>
        <taxon>eudicotyledons</taxon>
        <taxon>Gunneridae</taxon>
        <taxon>Pentapetalae</taxon>
        <taxon>rosids</taxon>
        <taxon>Vitales</taxon>
        <taxon>Vitaceae</taxon>
        <taxon>Viteae</taxon>
        <taxon>Vitis</taxon>
    </lineage>
</organism>
<reference evidence="2 3" key="1">
    <citation type="journal article" date="2018" name="PLoS Genet.">
        <title>Population sequencing reveals clonal diversity and ancestral inbreeding in the grapevine cultivar Chardonnay.</title>
        <authorList>
            <person name="Roach M.J."/>
            <person name="Johnson D.L."/>
            <person name="Bohlmann J."/>
            <person name="van Vuuren H.J."/>
            <person name="Jones S.J."/>
            <person name="Pretorius I.S."/>
            <person name="Schmidt S.A."/>
            <person name="Borneman A.R."/>
        </authorList>
    </citation>
    <scope>NUCLEOTIDE SEQUENCE [LARGE SCALE GENOMIC DNA]</scope>
    <source>
        <strain evidence="3">cv. Chardonnay</strain>
        <tissue evidence="2">Leaf</tissue>
    </source>
</reference>
<proteinExistence type="predicted"/>
<evidence type="ECO:0000256" key="1">
    <source>
        <dbReference type="SAM" id="MobiDB-lite"/>
    </source>
</evidence>
<name>A0A438EIJ2_VITVI</name>
<feature type="region of interest" description="Disordered" evidence="1">
    <location>
        <begin position="1"/>
        <end position="25"/>
    </location>
</feature>
<feature type="compositionally biased region" description="Polar residues" evidence="1">
    <location>
        <begin position="1"/>
        <end position="14"/>
    </location>
</feature>
<gene>
    <name evidence="2" type="ORF">CK203_073699</name>
</gene>
<sequence>MWSNTLTTSSTVPPTAQHGGKSNMAHQRRRLGAIFRLSNGVVKAPFSGAPAALLRRHFQAHQQRCLRCHFQAHQQRHSSAIFGHSNEAVQAPFKASFKRHSRRASSAIQGAFWRRSGVISFRWEAPLQAAGKCRFKIDALRVGCKAGQGAFSLRLPVRGCRNHALCCGVDSKEGRCVWKYRSTGWQRARGGGEHVATGNEAVHGVAENKDILPSISDIRCEVPELRGDNFKIWKERILLQLGCTDIDYAISKDEPHKITDTSTPDEILLYEHWEKSNRLNVMYIKKKISVDKALASTLIMKFTSLKLTGIRGVCEHIMEMKDIVA</sequence>
<dbReference type="EMBL" id="QGNW01001279">
    <property type="protein sequence ID" value="RVW47517.1"/>
    <property type="molecule type" value="Genomic_DNA"/>
</dbReference>
<evidence type="ECO:0000313" key="2">
    <source>
        <dbReference type="EMBL" id="RVW47517.1"/>
    </source>
</evidence>
<evidence type="ECO:0000313" key="3">
    <source>
        <dbReference type="Proteomes" id="UP000288805"/>
    </source>
</evidence>
<accession>A0A438EIJ2</accession>